<dbReference type="Pfam" id="PF00962">
    <property type="entry name" value="A_deaminase"/>
    <property type="match status" value="1"/>
</dbReference>
<evidence type="ECO:0000313" key="7">
    <source>
        <dbReference type="EMBL" id="MEU8133002.1"/>
    </source>
</evidence>
<dbReference type="EC" id="3.5.4.4" evidence="7"/>
<dbReference type="InterPro" id="IPR032466">
    <property type="entry name" value="Metal_Hydrolase"/>
</dbReference>
<evidence type="ECO:0000259" key="6">
    <source>
        <dbReference type="Pfam" id="PF00962"/>
    </source>
</evidence>
<accession>A0ABV3DC44</accession>
<proteinExistence type="inferred from homology"/>
<keyword evidence="3" id="KW-0479">Metal-binding</keyword>
<evidence type="ECO:0000256" key="1">
    <source>
        <dbReference type="ARBA" id="ARBA00001947"/>
    </source>
</evidence>
<evidence type="ECO:0000313" key="8">
    <source>
        <dbReference type="Proteomes" id="UP001551482"/>
    </source>
</evidence>
<keyword evidence="5" id="KW-0862">Zinc</keyword>
<comment type="caution">
    <text evidence="7">The sequence shown here is derived from an EMBL/GenBank/DDBJ whole genome shotgun (WGS) entry which is preliminary data.</text>
</comment>
<evidence type="ECO:0000256" key="5">
    <source>
        <dbReference type="ARBA" id="ARBA00022833"/>
    </source>
</evidence>
<evidence type="ECO:0000256" key="2">
    <source>
        <dbReference type="ARBA" id="ARBA00006676"/>
    </source>
</evidence>
<dbReference type="Proteomes" id="UP001551482">
    <property type="component" value="Unassembled WGS sequence"/>
</dbReference>
<dbReference type="InterPro" id="IPR006330">
    <property type="entry name" value="Ado/ade_deaminase"/>
</dbReference>
<reference evidence="7 8" key="1">
    <citation type="submission" date="2024-06" db="EMBL/GenBank/DDBJ databases">
        <title>The Natural Products Discovery Center: Release of the First 8490 Sequenced Strains for Exploring Actinobacteria Biosynthetic Diversity.</title>
        <authorList>
            <person name="Kalkreuter E."/>
            <person name="Kautsar S.A."/>
            <person name="Yang D."/>
            <person name="Bader C.D."/>
            <person name="Teijaro C.N."/>
            <person name="Fluegel L."/>
            <person name="Davis C.M."/>
            <person name="Simpson J.R."/>
            <person name="Lauterbach L."/>
            <person name="Steele A.D."/>
            <person name="Gui C."/>
            <person name="Meng S."/>
            <person name="Li G."/>
            <person name="Viehrig K."/>
            <person name="Ye F."/>
            <person name="Su P."/>
            <person name="Kiefer A.F."/>
            <person name="Nichols A."/>
            <person name="Cepeda A.J."/>
            <person name="Yan W."/>
            <person name="Fan B."/>
            <person name="Jiang Y."/>
            <person name="Adhikari A."/>
            <person name="Zheng C.-J."/>
            <person name="Schuster L."/>
            <person name="Cowan T.M."/>
            <person name="Smanski M.J."/>
            <person name="Chevrette M.G."/>
            <person name="De Carvalho L.P.S."/>
            <person name="Shen B."/>
        </authorList>
    </citation>
    <scope>NUCLEOTIDE SEQUENCE [LARGE SCALE GENOMIC DNA]</scope>
    <source>
        <strain evidence="7 8">NPDC048946</strain>
    </source>
</reference>
<dbReference type="RefSeq" id="WP_358349750.1">
    <property type="nucleotide sequence ID" value="NZ_JBEZFP010000009.1"/>
</dbReference>
<dbReference type="SUPFAM" id="SSF51556">
    <property type="entry name" value="Metallo-dependent hydrolases"/>
    <property type="match status" value="1"/>
</dbReference>
<feature type="domain" description="Adenosine deaminase" evidence="6">
    <location>
        <begin position="30"/>
        <end position="348"/>
    </location>
</feature>
<sequence length="356" mass="37987">MTVPAPSPAADTAAPATAPSASDAFIAGLPKVELHVHLEGSLLPETLLTLARKHRLDSIPQTVEAIEAWYAFKDFPHFIQVYVKALEGLRDEEDFALLAAVTGRALAAQNVRYAEVHVSLQSHLVRGIPAEVVFAGIEAGRVEAERETGIRLRWIPDFAGQFGAEAGELTLDAVLAHGPASVVGFGVGGIEVERDPFEAVFARARAAGLKSLPHAGEVEGPDRVWSAIRALKAERIGHGIRSMDDPELVAYLRDTQLPLDVSPTSNLRTAAVARPEDHPLPRMIAEGLMVTLNSDDPPMFGTTLLGEYRFARELGLSTGTLVDLARNGVRASCLDAGDKSALLAEIDAYESAGDQG</sequence>
<dbReference type="Gene3D" id="3.20.20.140">
    <property type="entry name" value="Metal-dependent hydrolases"/>
    <property type="match status" value="1"/>
</dbReference>
<dbReference type="PANTHER" id="PTHR43114">
    <property type="entry name" value="ADENINE DEAMINASE"/>
    <property type="match status" value="1"/>
</dbReference>
<dbReference type="NCBIfam" id="TIGR01430">
    <property type="entry name" value="aden_deam"/>
    <property type="match status" value="1"/>
</dbReference>
<name>A0ABV3DC44_9ACTN</name>
<dbReference type="PANTHER" id="PTHR43114:SF6">
    <property type="entry name" value="ADENINE DEAMINASE"/>
    <property type="match status" value="1"/>
</dbReference>
<evidence type="ECO:0000256" key="4">
    <source>
        <dbReference type="ARBA" id="ARBA00022801"/>
    </source>
</evidence>
<comment type="similarity">
    <text evidence="2">Belongs to the metallo-dependent hydrolases superfamily. Adenosine and AMP deaminases family.</text>
</comment>
<organism evidence="7 8">
    <name type="scientific">Streptodolium elevatio</name>
    <dbReference type="NCBI Taxonomy" id="3157996"/>
    <lineage>
        <taxon>Bacteria</taxon>
        <taxon>Bacillati</taxon>
        <taxon>Actinomycetota</taxon>
        <taxon>Actinomycetes</taxon>
        <taxon>Kitasatosporales</taxon>
        <taxon>Streptomycetaceae</taxon>
        <taxon>Streptodolium</taxon>
    </lineage>
</organism>
<evidence type="ECO:0000256" key="3">
    <source>
        <dbReference type="ARBA" id="ARBA00022723"/>
    </source>
</evidence>
<dbReference type="EMBL" id="JBEZFP010000009">
    <property type="protein sequence ID" value="MEU8133002.1"/>
    <property type="molecule type" value="Genomic_DNA"/>
</dbReference>
<keyword evidence="8" id="KW-1185">Reference proteome</keyword>
<keyword evidence="4 7" id="KW-0378">Hydrolase</keyword>
<dbReference type="GO" id="GO:0016787">
    <property type="term" value="F:hydrolase activity"/>
    <property type="evidence" value="ECO:0007669"/>
    <property type="project" value="UniProtKB-KW"/>
</dbReference>
<gene>
    <name evidence="7" type="primary">add</name>
    <name evidence="7" type="ORF">AB0C36_05790</name>
</gene>
<comment type="cofactor">
    <cofactor evidence="1">
        <name>Zn(2+)</name>
        <dbReference type="ChEBI" id="CHEBI:29105"/>
    </cofactor>
</comment>
<protein>
    <submittedName>
        <fullName evidence="7">Adenosine deaminase</fullName>
        <ecNumber evidence="7">3.5.4.4</ecNumber>
    </submittedName>
</protein>
<dbReference type="InterPro" id="IPR001365">
    <property type="entry name" value="A_deaminase_dom"/>
</dbReference>